<organism evidence="8 9">
    <name type="scientific">Bacillus pumilus</name>
    <name type="common">Bacillus mesentericus</name>
    <dbReference type="NCBI Taxonomy" id="1408"/>
    <lineage>
        <taxon>Bacteria</taxon>
        <taxon>Bacillati</taxon>
        <taxon>Bacillota</taxon>
        <taxon>Bacilli</taxon>
        <taxon>Bacillales</taxon>
        <taxon>Bacillaceae</taxon>
        <taxon>Bacillus</taxon>
    </lineage>
</organism>
<name>A0A2G8IXT6_BACPU</name>
<dbReference type="EMBL" id="PEKP01000004">
    <property type="protein sequence ID" value="PIK28315.1"/>
    <property type="molecule type" value="Genomic_DNA"/>
</dbReference>
<dbReference type="InterPro" id="IPR027379">
    <property type="entry name" value="CLS_N"/>
</dbReference>
<evidence type="ECO:0000256" key="5">
    <source>
        <dbReference type="ARBA" id="ARBA00023136"/>
    </source>
</evidence>
<comment type="caution">
    <text evidence="8">The sequence shown here is derived from an EMBL/GenBank/DDBJ whole genome shotgun (WGS) entry which is preliminary data.</text>
</comment>
<evidence type="ECO:0000256" key="6">
    <source>
        <dbReference type="SAM" id="Phobius"/>
    </source>
</evidence>
<dbReference type="Proteomes" id="UP000230768">
    <property type="component" value="Unassembled WGS sequence"/>
</dbReference>
<keyword evidence="3 6" id="KW-0812">Transmembrane</keyword>
<evidence type="ECO:0000313" key="9">
    <source>
        <dbReference type="Proteomes" id="UP000230768"/>
    </source>
</evidence>
<evidence type="ECO:0000256" key="1">
    <source>
        <dbReference type="ARBA" id="ARBA00004651"/>
    </source>
</evidence>
<dbReference type="AlphaFoldDB" id="A0A2G8IXT6"/>
<proteinExistence type="predicted"/>
<accession>A0A2G8IXT6</accession>
<dbReference type="GO" id="GO:0005886">
    <property type="term" value="C:plasma membrane"/>
    <property type="evidence" value="ECO:0007669"/>
    <property type="project" value="UniProtKB-SubCell"/>
</dbReference>
<feature type="transmembrane region" description="Helical" evidence="6">
    <location>
        <begin position="37"/>
        <end position="58"/>
    </location>
</feature>
<evidence type="ECO:0000256" key="2">
    <source>
        <dbReference type="ARBA" id="ARBA00022475"/>
    </source>
</evidence>
<keyword evidence="4 6" id="KW-1133">Transmembrane helix</keyword>
<evidence type="ECO:0000313" key="8">
    <source>
        <dbReference type="EMBL" id="PIK28315.1"/>
    </source>
</evidence>
<keyword evidence="5 6" id="KW-0472">Membrane</keyword>
<evidence type="ECO:0000256" key="4">
    <source>
        <dbReference type="ARBA" id="ARBA00022989"/>
    </source>
</evidence>
<evidence type="ECO:0000256" key="3">
    <source>
        <dbReference type="ARBA" id="ARBA00022692"/>
    </source>
</evidence>
<reference evidence="8 9" key="1">
    <citation type="submission" date="2017-11" db="EMBL/GenBank/DDBJ databases">
        <title>Draft genome sequence of Bacillus pumilus 51_5il from lake Gorkoye (Russia: Novosibirsk region).</title>
        <authorList>
            <person name="Shipova A.A."/>
            <person name="Rozanov A.S."/>
            <person name="Bryanskaya A.V."/>
            <person name="Peltek S.E."/>
        </authorList>
    </citation>
    <scope>NUCLEOTIDE SEQUENCE [LARGE SCALE GENOMIC DNA]</scope>
    <source>
        <strain evidence="8 9">51_5il</strain>
    </source>
</reference>
<dbReference type="Pfam" id="PF13396">
    <property type="entry name" value="PLDc_N"/>
    <property type="match status" value="1"/>
</dbReference>
<feature type="transmembrane region" description="Helical" evidence="6">
    <location>
        <begin position="6"/>
        <end position="25"/>
    </location>
</feature>
<gene>
    <name evidence="8" type="ORF">CTV99_03055</name>
</gene>
<dbReference type="RefSeq" id="WP_099726231.1">
    <property type="nucleotide sequence ID" value="NZ_CANLUN010000019.1"/>
</dbReference>
<evidence type="ECO:0000259" key="7">
    <source>
        <dbReference type="Pfam" id="PF13396"/>
    </source>
</evidence>
<sequence length="63" mass="7218">MDMKMILPLILLQAILMVIGLFDLLKRDPSRIRGEVKWVWALVIVFVASVGPIAYFIFGRKQS</sequence>
<protein>
    <recommendedName>
        <fullName evidence="7">Cardiolipin synthase N-terminal domain-containing protein</fullName>
    </recommendedName>
</protein>
<keyword evidence="2" id="KW-1003">Cell membrane</keyword>
<feature type="domain" description="Cardiolipin synthase N-terminal" evidence="7">
    <location>
        <begin position="15"/>
        <end position="60"/>
    </location>
</feature>
<comment type="subcellular location">
    <subcellularLocation>
        <location evidence="1">Cell membrane</location>
        <topology evidence="1">Multi-pass membrane protein</topology>
    </subcellularLocation>
</comment>